<comment type="caution">
    <text evidence="1">The sequence shown here is derived from an EMBL/GenBank/DDBJ whole genome shotgun (WGS) entry which is preliminary data.</text>
</comment>
<dbReference type="Pfam" id="PF20119">
    <property type="entry name" value="DUF6509"/>
    <property type="match status" value="1"/>
</dbReference>
<reference evidence="1 2" key="1">
    <citation type="submission" date="2024-12" db="EMBL/GenBank/DDBJ databases">
        <authorList>
            <person name="Li X."/>
            <person name="Zhang D."/>
        </authorList>
    </citation>
    <scope>NUCLEOTIDE SEQUENCE [LARGE SCALE GENOMIC DNA]</scope>
    <source>
        <strain evidence="1 2">JCM19602</strain>
    </source>
</reference>
<sequence length="101" mass="11672">MKGRYFLMIITGHTMEELKDPTGILSGSRHEMMLAIEVPEDDEMYSESGLYIKAIFVQDGDESRIAQYQIIERDSESILDFELEEDEEAQLLQYCKEAVTN</sequence>
<proteinExistence type="predicted"/>
<name>A0ABW8VR26_9BACI</name>
<dbReference type="InterPro" id="IPR045424">
    <property type="entry name" value="DUF6509"/>
</dbReference>
<accession>A0ABW8VR26</accession>
<gene>
    <name evidence="1" type="ORF">ACKA06_07535</name>
</gene>
<organism evidence="1 2">
    <name type="scientific">Rossellomorea oryzaecorticis</name>
    <dbReference type="NCBI Taxonomy" id="1396505"/>
    <lineage>
        <taxon>Bacteria</taxon>
        <taxon>Bacillati</taxon>
        <taxon>Bacillota</taxon>
        <taxon>Bacilli</taxon>
        <taxon>Bacillales</taxon>
        <taxon>Bacillaceae</taxon>
        <taxon>Rossellomorea</taxon>
    </lineage>
</organism>
<dbReference type="RefSeq" id="WP_321174896.1">
    <property type="nucleotide sequence ID" value="NZ_JBJOSA010000005.1"/>
</dbReference>
<protein>
    <submittedName>
        <fullName evidence="1">DUF6509 family protein</fullName>
    </submittedName>
</protein>
<evidence type="ECO:0000313" key="2">
    <source>
        <dbReference type="Proteomes" id="UP001628668"/>
    </source>
</evidence>
<keyword evidence="2" id="KW-1185">Reference proteome</keyword>
<dbReference type="EMBL" id="JBJOSA010000005">
    <property type="protein sequence ID" value="MFL8936632.1"/>
    <property type="molecule type" value="Genomic_DNA"/>
</dbReference>
<evidence type="ECO:0000313" key="1">
    <source>
        <dbReference type="EMBL" id="MFL8936632.1"/>
    </source>
</evidence>
<dbReference type="Proteomes" id="UP001628668">
    <property type="component" value="Unassembled WGS sequence"/>
</dbReference>